<feature type="chain" id="PRO_5016381418" evidence="1">
    <location>
        <begin position="17"/>
        <end position="185"/>
    </location>
</feature>
<sequence>MNIRFLGLATAGTLLAACNVSVTPVGGGPSSTLQLKAISSYTSQYSLQNAAQDQNGNVLSAGTSIICDNLSTQLQVGVTWSGDLQQIGIQFKGLKTGAVSSARVFGDKFGAPDYSGSGVATITINPGLAPLKVSTGLSAQSITVTPVSQVNVKGYTYVQAIGLDSSGNLSNLVSSVTAIPVADCY</sequence>
<dbReference type="OrthoDB" id="71744at2"/>
<dbReference type="KEGG" id="dez:DKM44_08075"/>
<gene>
    <name evidence="2" type="ORF">DKM44_08075</name>
</gene>
<name>A0A2Z3JDE4_9DEIO</name>
<protein>
    <submittedName>
        <fullName evidence="2">Uncharacterized protein</fullName>
    </submittedName>
</protein>
<evidence type="ECO:0000256" key="1">
    <source>
        <dbReference type="SAM" id="SignalP"/>
    </source>
</evidence>
<evidence type="ECO:0000313" key="2">
    <source>
        <dbReference type="EMBL" id="AWN23187.1"/>
    </source>
</evidence>
<organism evidence="2 3">
    <name type="scientific">Deinococcus irradiatisoli</name>
    <dbReference type="NCBI Taxonomy" id="2202254"/>
    <lineage>
        <taxon>Bacteria</taxon>
        <taxon>Thermotogati</taxon>
        <taxon>Deinococcota</taxon>
        <taxon>Deinococci</taxon>
        <taxon>Deinococcales</taxon>
        <taxon>Deinococcaceae</taxon>
        <taxon>Deinococcus</taxon>
    </lineage>
</organism>
<dbReference type="EMBL" id="CP029494">
    <property type="protein sequence ID" value="AWN23187.1"/>
    <property type="molecule type" value="Genomic_DNA"/>
</dbReference>
<keyword evidence="3" id="KW-1185">Reference proteome</keyword>
<proteinExistence type="predicted"/>
<feature type="signal peptide" evidence="1">
    <location>
        <begin position="1"/>
        <end position="16"/>
    </location>
</feature>
<dbReference type="PROSITE" id="PS51257">
    <property type="entry name" value="PROKAR_LIPOPROTEIN"/>
    <property type="match status" value="1"/>
</dbReference>
<keyword evidence="1" id="KW-0732">Signal</keyword>
<dbReference type="AlphaFoldDB" id="A0A2Z3JDE4"/>
<dbReference type="Proteomes" id="UP000245368">
    <property type="component" value="Chromosome"/>
</dbReference>
<dbReference type="RefSeq" id="WP_109826809.1">
    <property type="nucleotide sequence ID" value="NZ_CP029494.1"/>
</dbReference>
<reference evidence="2 3" key="1">
    <citation type="submission" date="2018-05" db="EMBL/GenBank/DDBJ databases">
        <title>Complete Genome Sequence of Deinococcus sp. strain 17bor-2.</title>
        <authorList>
            <person name="Srinivasan S."/>
        </authorList>
    </citation>
    <scope>NUCLEOTIDE SEQUENCE [LARGE SCALE GENOMIC DNA]</scope>
    <source>
        <strain evidence="2 3">17bor-2</strain>
    </source>
</reference>
<accession>A0A2Z3JDE4</accession>
<evidence type="ECO:0000313" key="3">
    <source>
        <dbReference type="Proteomes" id="UP000245368"/>
    </source>
</evidence>